<comment type="caution">
    <text evidence="1">The sequence shown here is derived from an EMBL/GenBank/DDBJ whole genome shotgun (WGS) entry which is preliminary data.</text>
</comment>
<dbReference type="RefSeq" id="WP_066182086.1">
    <property type="nucleotide sequence ID" value="NZ_LQZT01000042.1"/>
</dbReference>
<dbReference type="STRING" id="1480615.AWJ14_19345"/>
<sequence>MTHDPDFPRIKLDDLQSDYPGVFDSALYVDVGIGWLPLVRAFVVEALPHDPSLEVHEMKEKWGTLRIWCDTPVLAARLAKGKAEIKSGQTCEVCGEPGYVRRPPPGRYAWWRCRCDEHASPDQRSWPRREHGAMSGMMQVRGNWYRYDEAADAMIKTDPPEFR</sequence>
<dbReference type="Proteomes" id="UP000094795">
    <property type="component" value="Unassembled WGS sequence"/>
</dbReference>
<organism evidence="1 2">
    <name type="scientific">Hoeflea olei</name>
    <dbReference type="NCBI Taxonomy" id="1480615"/>
    <lineage>
        <taxon>Bacteria</taxon>
        <taxon>Pseudomonadati</taxon>
        <taxon>Pseudomonadota</taxon>
        <taxon>Alphaproteobacteria</taxon>
        <taxon>Hyphomicrobiales</taxon>
        <taxon>Rhizobiaceae</taxon>
        <taxon>Hoeflea</taxon>
    </lineage>
</organism>
<dbReference type="AlphaFoldDB" id="A0A1C1YRV4"/>
<proteinExistence type="predicted"/>
<evidence type="ECO:0000313" key="2">
    <source>
        <dbReference type="Proteomes" id="UP000094795"/>
    </source>
</evidence>
<name>A0A1C1YRV4_9HYPH</name>
<evidence type="ECO:0000313" key="1">
    <source>
        <dbReference type="EMBL" id="OCW56251.1"/>
    </source>
</evidence>
<keyword evidence="2" id="KW-1185">Reference proteome</keyword>
<dbReference type="EMBL" id="LQZT01000042">
    <property type="protein sequence ID" value="OCW56251.1"/>
    <property type="molecule type" value="Genomic_DNA"/>
</dbReference>
<protein>
    <submittedName>
        <fullName evidence="1">Uncharacterized protein</fullName>
    </submittedName>
</protein>
<reference evidence="1 2" key="1">
    <citation type="submission" date="2015-12" db="EMBL/GenBank/DDBJ databases">
        <authorList>
            <person name="Shamseldin A."/>
            <person name="Moawad H."/>
            <person name="Abd El-Rahim W.M."/>
            <person name="Sadowsky M.J."/>
        </authorList>
    </citation>
    <scope>NUCLEOTIDE SEQUENCE [LARGE SCALE GENOMIC DNA]</scope>
    <source>
        <strain evidence="1 2">JC234</strain>
    </source>
</reference>
<dbReference type="OrthoDB" id="7906710at2"/>
<gene>
    <name evidence="1" type="ORF">AWJ14_19345</name>
</gene>
<accession>A0A1C1YRV4</accession>